<accession>F0JE23</accession>
<dbReference type="RefSeq" id="WP_014320891.1">
    <property type="nucleotide sequence ID" value="NC_016803.1"/>
</dbReference>
<dbReference type="SUPFAM" id="SSF53639">
    <property type="entry name" value="AraD/HMP-PK domain-like"/>
    <property type="match status" value="1"/>
</dbReference>
<feature type="domain" description="Thiamine-phosphate synthase ThiN" evidence="8">
    <location>
        <begin position="277"/>
        <end position="443"/>
    </location>
</feature>
<dbReference type="FunFam" id="3.40.1190.20:FF:000003">
    <property type="entry name" value="Phosphomethylpyrimidine kinase ThiD"/>
    <property type="match status" value="1"/>
</dbReference>
<dbReference type="Proteomes" id="UP000007845">
    <property type="component" value="Chromosome"/>
</dbReference>
<dbReference type="InterPro" id="IPR013749">
    <property type="entry name" value="PM/HMP-P_kinase-1"/>
</dbReference>
<dbReference type="eggNOG" id="COG0351">
    <property type="taxonomic scope" value="Bacteria"/>
</dbReference>
<keyword evidence="3" id="KW-0808">Transferase</keyword>
<dbReference type="OrthoDB" id="9810880at2"/>
<dbReference type="SMR" id="F0JE23"/>
<protein>
    <recommendedName>
        <fullName evidence="2">hydroxymethylpyrimidine kinase</fullName>
        <ecNumber evidence="2">2.7.1.49</ecNumber>
    </recommendedName>
</protein>
<dbReference type="STRING" id="641491.DND132_0246"/>
<proteinExistence type="predicted"/>
<dbReference type="Pfam" id="PF08543">
    <property type="entry name" value="Phos_pyr_kin"/>
    <property type="match status" value="1"/>
</dbReference>
<keyword evidence="6" id="KW-0067">ATP-binding</keyword>
<dbReference type="PANTHER" id="PTHR20858">
    <property type="entry name" value="PHOSPHOMETHYLPYRIMIDINE KINASE"/>
    <property type="match status" value="1"/>
</dbReference>
<feature type="domain" description="Pyridoxamine kinase/Phosphomethylpyrimidine kinase" evidence="7">
    <location>
        <begin position="14"/>
        <end position="257"/>
    </location>
</feature>
<evidence type="ECO:0000256" key="6">
    <source>
        <dbReference type="ARBA" id="ARBA00022840"/>
    </source>
</evidence>
<dbReference type="GO" id="GO:0009228">
    <property type="term" value="P:thiamine biosynthetic process"/>
    <property type="evidence" value="ECO:0007669"/>
    <property type="project" value="InterPro"/>
</dbReference>
<evidence type="ECO:0000313" key="9">
    <source>
        <dbReference type="EMBL" id="EGB13463.1"/>
    </source>
</evidence>
<evidence type="ECO:0000256" key="4">
    <source>
        <dbReference type="ARBA" id="ARBA00022741"/>
    </source>
</evidence>
<keyword evidence="4" id="KW-0547">Nucleotide-binding</keyword>
<evidence type="ECO:0000256" key="2">
    <source>
        <dbReference type="ARBA" id="ARBA00012135"/>
    </source>
</evidence>
<dbReference type="AlphaFoldDB" id="F0JE23"/>
<dbReference type="GO" id="GO:0005524">
    <property type="term" value="F:ATP binding"/>
    <property type="evidence" value="ECO:0007669"/>
    <property type="project" value="UniProtKB-KW"/>
</dbReference>
<evidence type="ECO:0000313" key="10">
    <source>
        <dbReference type="Proteomes" id="UP000007845"/>
    </source>
</evidence>
<dbReference type="CDD" id="cd01169">
    <property type="entry name" value="HMPP_kinase"/>
    <property type="match status" value="1"/>
</dbReference>
<evidence type="ECO:0000256" key="3">
    <source>
        <dbReference type="ARBA" id="ARBA00022679"/>
    </source>
</evidence>
<dbReference type="InterPro" id="IPR036409">
    <property type="entry name" value="Aldolase_II/adducin_N_sf"/>
</dbReference>
<dbReference type="GO" id="GO:0008972">
    <property type="term" value="F:phosphomethylpyrimidine kinase activity"/>
    <property type="evidence" value="ECO:0007669"/>
    <property type="project" value="InterPro"/>
</dbReference>
<gene>
    <name evidence="9" type="ORF">DND132_0246</name>
</gene>
<sequence length="459" mass="47896">MERLPCVLTIAGSDSGGGAGIQADLKTITMLGGYGASVITALTAQNTAAVTGIHAPSAKFVALQLKTVLDDIRVDAAKTGMLFSAPIIEAVAALLRRKTFPLVVDPVCVATSGGKLLQDDAVKAMVERMFPLADLLTPNLPETELFTGIAVRTREDVFLAGKMLLEMGPRAVLIKGGHADSLAVTDWYMTSGAEPIPFMQQRVSTDCTHGTGCTLSSAIATGLAHGLEMGQAIRRGQEYLNLALRAGYRLGEGGGPPNHLAPWLKERARAGVLAAVDDLGRRLTGATGLKALLPRGRADVAVALPFADSAADVAGFPGGFTSVSRSRVDVVGRPEFGVAGRAASLLLSARRARPDVGCVMTLGGGVAVRGALEALGMEVAWMDWDGRPEYVDVAEDGFEEWGGLAALKEHPAPESVRVLGDPGGIGRESVLYVLAPDMTELLAGVRDISGRLAENPDEV</sequence>
<dbReference type="NCBIfam" id="TIGR00097">
    <property type="entry name" value="HMP-P_kinase"/>
    <property type="match status" value="1"/>
</dbReference>
<dbReference type="EMBL" id="CP003220">
    <property type="protein sequence ID" value="EGB13463.1"/>
    <property type="molecule type" value="Genomic_DNA"/>
</dbReference>
<dbReference type="InterPro" id="IPR019293">
    <property type="entry name" value="ThiN"/>
</dbReference>
<dbReference type="EC" id="2.7.1.49" evidence="2"/>
<name>F0JE23_9BACT</name>
<dbReference type="GO" id="GO:0009229">
    <property type="term" value="P:thiamine diphosphate biosynthetic process"/>
    <property type="evidence" value="ECO:0007669"/>
    <property type="project" value="UniProtKB-UniPathway"/>
</dbReference>
<dbReference type="KEGG" id="ddn:DND132_0246"/>
<dbReference type="InterPro" id="IPR029056">
    <property type="entry name" value="Ribokinase-like"/>
</dbReference>
<dbReference type="GO" id="GO:0005829">
    <property type="term" value="C:cytosol"/>
    <property type="evidence" value="ECO:0007669"/>
    <property type="project" value="TreeGrafter"/>
</dbReference>
<dbReference type="GO" id="GO:0008902">
    <property type="term" value="F:hydroxymethylpyrimidine kinase activity"/>
    <property type="evidence" value="ECO:0007669"/>
    <property type="project" value="UniProtKB-EC"/>
</dbReference>
<evidence type="ECO:0000256" key="5">
    <source>
        <dbReference type="ARBA" id="ARBA00022777"/>
    </source>
</evidence>
<dbReference type="HOGENOM" id="CLU_035788_0_0_7"/>
<comment type="pathway">
    <text evidence="1">Cofactor biosynthesis; thiamine diphosphate biosynthesis.</text>
</comment>
<dbReference type="PANTHER" id="PTHR20858:SF17">
    <property type="entry name" value="HYDROXYMETHYLPYRIMIDINE_PHOSPHOMETHYLPYRIMIDINE KINASE THI20-RELATED"/>
    <property type="match status" value="1"/>
</dbReference>
<organism evidence="9 10">
    <name type="scientific">Pseudodesulfovibrio mercurii</name>
    <dbReference type="NCBI Taxonomy" id="641491"/>
    <lineage>
        <taxon>Bacteria</taxon>
        <taxon>Pseudomonadati</taxon>
        <taxon>Thermodesulfobacteriota</taxon>
        <taxon>Desulfovibrionia</taxon>
        <taxon>Desulfovibrionales</taxon>
        <taxon>Desulfovibrionaceae</taxon>
    </lineage>
</organism>
<dbReference type="UniPathway" id="UPA00060">
    <property type="reaction ID" value="UER00138"/>
</dbReference>
<dbReference type="Gene3D" id="3.40.1190.20">
    <property type="match status" value="1"/>
</dbReference>
<dbReference type="SUPFAM" id="SSF53613">
    <property type="entry name" value="Ribokinase-like"/>
    <property type="match status" value="1"/>
</dbReference>
<evidence type="ECO:0000256" key="1">
    <source>
        <dbReference type="ARBA" id="ARBA00004948"/>
    </source>
</evidence>
<keyword evidence="10" id="KW-1185">Reference proteome</keyword>
<evidence type="ECO:0000259" key="8">
    <source>
        <dbReference type="Pfam" id="PF10120"/>
    </source>
</evidence>
<dbReference type="InterPro" id="IPR004399">
    <property type="entry name" value="HMP/HMP-P_kinase_dom"/>
</dbReference>
<dbReference type="Gene3D" id="3.40.225.10">
    <property type="entry name" value="Class II aldolase/adducin N-terminal domain"/>
    <property type="match status" value="1"/>
</dbReference>
<reference evidence="9 10" key="1">
    <citation type="journal article" date="2011" name="J. Bacteriol.">
        <title>Genome sequence of the mercury-methylating strain Desulfovibrio desulfuricans ND132.</title>
        <authorList>
            <person name="Brown S.D."/>
            <person name="Gilmour C.C."/>
            <person name="Kucken A.M."/>
            <person name="Wall J.D."/>
            <person name="Elias D.A."/>
            <person name="Brandt C.C."/>
            <person name="Podar M."/>
            <person name="Chertkov O."/>
            <person name="Held B."/>
            <person name="Bruce D.C."/>
            <person name="Detter J.C."/>
            <person name="Tapia R."/>
            <person name="Han C.S."/>
            <person name="Goodwin L.A."/>
            <person name="Cheng J.F."/>
            <person name="Pitluck S."/>
            <person name="Woyke T."/>
            <person name="Mikhailova N."/>
            <person name="Ivanova N.N."/>
            <person name="Han J."/>
            <person name="Lucas S."/>
            <person name="Lapidus A.L."/>
            <person name="Land M.L."/>
            <person name="Hauser L.J."/>
            <person name="Palumbo A.V."/>
        </authorList>
    </citation>
    <scope>NUCLEOTIDE SEQUENCE [LARGE SCALE GENOMIC DNA]</scope>
    <source>
        <strain evidence="9 10">ND132</strain>
    </source>
</reference>
<dbReference type="Pfam" id="PF10120">
    <property type="entry name" value="ThiN"/>
    <property type="match status" value="1"/>
</dbReference>
<evidence type="ECO:0000259" key="7">
    <source>
        <dbReference type="Pfam" id="PF08543"/>
    </source>
</evidence>
<keyword evidence="5 9" id="KW-0418">Kinase</keyword>